<proteinExistence type="predicted"/>
<dbReference type="Proteomes" id="UP000814128">
    <property type="component" value="Unassembled WGS sequence"/>
</dbReference>
<organism evidence="1 2">
    <name type="scientific">Vararia minispora EC-137</name>
    <dbReference type="NCBI Taxonomy" id="1314806"/>
    <lineage>
        <taxon>Eukaryota</taxon>
        <taxon>Fungi</taxon>
        <taxon>Dikarya</taxon>
        <taxon>Basidiomycota</taxon>
        <taxon>Agaricomycotina</taxon>
        <taxon>Agaricomycetes</taxon>
        <taxon>Russulales</taxon>
        <taxon>Lachnocladiaceae</taxon>
        <taxon>Vararia</taxon>
    </lineage>
</organism>
<keyword evidence="2" id="KW-1185">Reference proteome</keyword>
<comment type="caution">
    <text evidence="1">The sequence shown here is derived from an EMBL/GenBank/DDBJ whole genome shotgun (WGS) entry which is preliminary data.</text>
</comment>
<reference evidence="1" key="2">
    <citation type="journal article" date="2022" name="New Phytol.">
        <title>Evolutionary transition to the ectomycorrhizal habit in the genomes of a hyperdiverse lineage of mushroom-forming fungi.</title>
        <authorList>
            <person name="Looney B."/>
            <person name="Miyauchi S."/>
            <person name="Morin E."/>
            <person name="Drula E."/>
            <person name="Courty P.E."/>
            <person name="Kohler A."/>
            <person name="Kuo A."/>
            <person name="LaButti K."/>
            <person name="Pangilinan J."/>
            <person name="Lipzen A."/>
            <person name="Riley R."/>
            <person name="Andreopoulos W."/>
            <person name="He G."/>
            <person name="Johnson J."/>
            <person name="Nolan M."/>
            <person name="Tritt A."/>
            <person name="Barry K.W."/>
            <person name="Grigoriev I.V."/>
            <person name="Nagy L.G."/>
            <person name="Hibbett D."/>
            <person name="Henrissat B."/>
            <person name="Matheny P.B."/>
            <person name="Labbe J."/>
            <person name="Martin F.M."/>
        </authorList>
    </citation>
    <scope>NUCLEOTIDE SEQUENCE</scope>
    <source>
        <strain evidence="1">EC-137</strain>
    </source>
</reference>
<accession>A0ACB8Q4F3</accession>
<sequence>MSCVNPVPGDAQAMATLVDMDDVCGLPSADLPLFQTILDVVPAGLLLSRARLLDALRVLASDDPPALPTYSSLGPTSDSPLGRALAQWRAAHMAAPADPSPSPSPIDIDLWDISNDVLSAPFPLPTPKTPPTSAPAPPSEDAIMAEPEPAAKAPLVVPPLAVPPLAAPSVIAASSAPVPLPVTPSSEVSRVSLPPVAPVPSPAPASIVGTPIPRLVPAPQPATPGVVTGTPDVVERVAVEALLAPSRAASPAPQRGMPPPSIPRASSRPRPRPIVVVPRRTPSQSASQATPSPVPAASDTSATIAALFDADAESEAGPALQSNEGESEVDQLSDSNDVPSPAEIVVPHISGPPAVGYGLRSAIHNLGLRLEAQVYWGSGLRLNRADGKDGASFFLLWPPLPSYLETHGGTTRGAPVITPLQVWQVDARYCCPRNSGNLSLLPPHTKDLRPRYCLAWFNLTRQGKEQVFEIRQGRCLACYKAASGGSTRSRSCWSQETINNILDTLPNELLLDPKRYYLNLAANDEGTEDAAAVERPVSAAASRSRTAATSSHAGTTKPIAKSKGKQPAAAPRTSSQPVRVAAVASRAAVASSMRDTDSGAEVEVEEDIEATIPQDMSWEYWAAGIANALCQNCEAHARVLVRATVRCWGWLKTQTMYVSVRAAVTSTVTAVSDISFFVECSGQQLNDYVESQAPVSTGWKRVRISTGSEASTSK</sequence>
<reference evidence="1" key="1">
    <citation type="submission" date="2021-02" db="EMBL/GenBank/DDBJ databases">
        <authorList>
            <consortium name="DOE Joint Genome Institute"/>
            <person name="Ahrendt S."/>
            <person name="Looney B.P."/>
            <person name="Miyauchi S."/>
            <person name="Morin E."/>
            <person name="Drula E."/>
            <person name="Courty P.E."/>
            <person name="Chicoki N."/>
            <person name="Fauchery L."/>
            <person name="Kohler A."/>
            <person name="Kuo A."/>
            <person name="Labutti K."/>
            <person name="Pangilinan J."/>
            <person name="Lipzen A."/>
            <person name="Riley R."/>
            <person name="Andreopoulos W."/>
            <person name="He G."/>
            <person name="Johnson J."/>
            <person name="Barry K.W."/>
            <person name="Grigoriev I.V."/>
            <person name="Nagy L."/>
            <person name="Hibbett D."/>
            <person name="Henrissat B."/>
            <person name="Matheny P.B."/>
            <person name="Labbe J."/>
            <person name="Martin F."/>
        </authorList>
    </citation>
    <scope>NUCLEOTIDE SEQUENCE</scope>
    <source>
        <strain evidence="1">EC-137</strain>
    </source>
</reference>
<evidence type="ECO:0000313" key="1">
    <source>
        <dbReference type="EMBL" id="KAI0026507.1"/>
    </source>
</evidence>
<evidence type="ECO:0000313" key="2">
    <source>
        <dbReference type="Proteomes" id="UP000814128"/>
    </source>
</evidence>
<protein>
    <submittedName>
        <fullName evidence="1">Uncharacterized protein</fullName>
    </submittedName>
</protein>
<name>A0ACB8Q4F3_9AGAM</name>
<gene>
    <name evidence="1" type="ORF">K488DRAFT_92428</name>
</gene>
<dbReference type="EMBL" id="MU274462">
    <property type="protein sequence ID" value="KAI0026507.1"/>
    <property type="molecule type" value="Genomic_DNA"/>
</dbReference>